<protein>
    <submittedName>
        <fullName evidence="2">Uncharacterized protein</fullName>
    </submittedName>
</protein>
<feature type="region of interest" description="Disordered" evidence="1">
    <location>
        <begin position="111"/>
        <end position="131"/>
    </location>
</feature>
<dbReference type="Proteomes" id="UP000181942">
    <property type="component" value="Unassembled WGS sequence"/>
</dbReference>
<evidence type="ECO:0000313" key="2">
    <source>
        <dbReference type="EMBL" id="SFF01892.1"/>
    </source>
</evidence>
<dbReference type="AlphaFoldDB" id="A0A1I2F964"/>
<organism evidence="2 3">
    <name type="scientific">Streptomyces mirabilis</name>
    <dbReference type="NCBI Taxonomy" id="68239"/>
    <lineage>
        <taxon>Bacteria</taxon>
        <taxon>Bacillati</taxon>
        <taxon>Actinomycetota</taxon>
        <taxon>Actinomycetes</taxon>
        <taxon>Kitasatosporales</taxon>
        <taxon>Streptomycetaceae</taxon>
        <taxon>Streptomyces</taxon>
    </lineage>
</organism>
<reference evidence="2 3" key="1">
    <citation type="submission" date="2016-10" db="EMBL/GenBank/DDBJ databases">
        <authorList>
            <person name="de Groot N.N."/>
        </authorList>
    </citation>
    <scope>NUCLEOTIDE SEQUENCE [LARGE SCALE GENOMIC DNA]</scope>
    <source>
        <strain evidence="2 3">OK461</strain>
    </source>
</reference>
<sequence>MGDGGTGEADRAVAEASDAFGLVERGETRGVIPVDLGDVRDDGAGPLFQGEHDIPVAGGVEYGVHGSPGGQQTRGHLVVGEDAAGSNPGVRFSTLAREPTMTVKFVFLPQGTAAVPRPPPGTACPQAFPRS</sequence>
<accession>A0A1I2F964</accession>
<name>A0A1I2F964_9ACTN</name>
<evidence type="ECO:0000313" key="3">
    <source>
        <dbReference type="Proteomes" id="UP000181942"/>
    </source>
</evidence>
<gene>
    <name evidence="2" type="ORF">SAMN02787118_103349</name>
</gene>
<evidence type="ECO:0000256" key="1">
    <source>
        <dbReference type="SAM" id="MobiDB-lite"/>
    </source>
</evidence>
<dbReference type="EMBL" id="FONR01000003">
    <property type="protein sequence ID" value="SFF01892.1"/>
    <property type="molecule type" value="Genomic_DNA"/>
</dbReference>
<proteinExistence type="predicted"/>